<dbReference type="PANTHER" id="PTHR33420:SF10">
    <property type="entry name" value="FIMBRIAE MAJOR SUBUNIT"/>
    <property type="match status" value="1"/>
</dbReference>
<dbReference type="AlphaFoldDB" id="A0AAN5S0B7"/>
<gene>
    <name evidence="3" type="ORF">I8608_002395</name>
</gene>
<evidence type="ECO:0000259" key="2">
    <source>
        <dbReference type="Pfam" id="PF00419"/>
    </source>
</evidence>
<feature type="domain" description="Fimbrial-type adhesion" evidence="2">
    <location>
        <begin position="45"/>
        <end position="194"/>
    </location>
</feature>
<dbReference type="PANTHER" id="PTHR33420">
    <property type="entry name" value="FIMBRIAL SUBUNIT ELFA-RELATED"/>
    <property type="match status" value="1"/>
</dbReference>
<keyword evidence="1" id="KW-0732">Signal</keyword>
<dbReference type="InterPro" id="IPR008966">
    <property type="entry name" value="Adhesion_dom_sf"/>
</dbReference>
<reference evidence="3" key="2">
    <citation type="submission" date="2020-10" db="EMBL/GenBank/DDBJ databases">
        <authorList>
            <consortium name="NCBI Pathogen Detection Project"/>
        </authorList>
    </citation>
    <scope>NUCLEOTIDE SEQUENCE</scope>
    <source>
        <strain evidence="3">Morganella morganii ARLG-3209</strain>
    </source>
</reference>
<dbReference type="Pfam" id="PF00419">
    <property type="entry name" value="Fimbrial"/>
    <property type="match status" value="1"/>
</dbReference>
<evidence type="ECO:0000313" key="3">
    <source>
        <dbReference type="EMBL" id="HAT3809531.1"/>
    </source>
</evidence>
<evidence type="ECO:0000313" key="4">
    <source>
        <dbReference type="Proteomes" id="UP000865968"/>
    </source>
</evidence>
<reference evidence="3" key="1">
    <citation type="journal article" date="2018" name="Genome Biol.">
        <title>SKESA: strategic k-mer extension for scrupulous assemblies.</title>
        <authorList>
            <person name="Souvorov A."/>
            <person name="Agarwala R."/>
            <person name="Lipman D.J."/>
        </authorList>
    </citation>
    <scope>NUCLEOTIDE SEQUENCE</scope>
    <source>
        <strain evidence="3">Morganella morganii ARLG-3209</strain>
    </source>
</reference>
<sequence>MYLINVFRKCGISLLRRIISLFILLGIFTYAHAEVVCDNCDITVEFKGVYEEETCAISINGASNNETVLLPTLSYRTFDRPQIEAGSTLFTVALNNCPTEVEVYLFFKSFNNLSPVTENLKNNSDDGFAKNVELRIRDANANHIAIDNPASGQRYDIPNVNSSVSKNYYVSYFSGTDPVSPGNVAAKTILEVVYK</sequence>
<dbReference type="InterPro" id="IPR000259">
    <property type="entry name" value="Adhesion_dom_fimbrial"/>
</dbReference>
<feature type="signal peptide" evidence="1">
    <location>
        <begin position="1"/>
        <end position="33"/>
    </location>
</feature>
<proteinExistence type="predicted"/>
<dbReference type="Gene3D" id="2.60.40.1090">
    <property type="entry name" value="Fimbrial-type adhesion domain"/>
    <property type="match status" value="1"/>
</dbReference>
<dbReference type="GO" id="GO:0009289">
    <property type="term" value="C:pilus"/>
    <property type="evidence" value="ECO:0007669"/>
    <property type="project" value="InterPro"/>
</dbReference>
<dbReference type="Proteomes" id="UP000865968">
    <property type="component" value="Unassembled WGS sequence"/>
</dbReference>
<feature type="chain" id="PRO_5042904852" evidence="1">
    <location>
        <begin position="34"/>
        <end position="195"/>
    </location>
</feature>
<dbReference type="InterPro" id="IPR050263">
    <property type="entry name" value="Bact_Fimbrial_Adh_Pro"/>
</dbReference>
<name>A0AAN5S0B7_MORMO</name>
<accession>A0AAN5S0B7</accession>
<dbReference type="InterPro" id="IPR036937">
    <property type="entry name" value="Adhesion_dom_fimbrial_sf"/>
</dbReference>
<comment type="caution">
    <text evidence="3">The sequence shown here is derived from an EMBL/GenBank/DDBJ whole genome shotgun (WGS) entry which is preliminary data.</text>
</comment>
<protein>
    <submittedName>
        <fullName evidence="3">Type 1 fimbrial protein</fullName>
    </submittedName>
</protein>
<dbReference type="EMBL" id="DACSWI010000006">
    <property type="protein sequence ID" value="HAT3809531.1"/>
    <property type="molecule type" value="Genomic_DNA"/>
</dbReference>
<dbReference type="SUPFAM" id="SSF49401">
    <property type="entry name" value="Bacterial adhesins"/>
    <property type="match status" value="1"/>
</dbReference>
<evidence type="ECO:0000256" key="1">
    <source>
        <dbReference type="SAM" id="SignalP"/>
    </source>
</evidence>
<organism evidence="3 4">
    <name type="scientific">Morganella morganii</name>
    <name type="common">Proteus morganii</name>
    <dbReference type="NCBI Taxonomy" id="582"/>
    <lineage>
        <taxon>Bacteria</taxon>
        <taxon>Pseudomonadati</taxon>
        <taxon>Pseudomonadota</taxon>
        <taxon>Gammaproteobacteria</taxon>
        <taxon>Enterobacterales</taxon>
        <taxon>Morganellaceae</taxon>
        <taxon>Morganella</taxon>
    </lineage>
</organism>
<dbReference type="GO" id="GO:0043709">
    <property type="term" value="P:cell adhesion involved in single-species biofilm formation"/>
    <property type="evidence" value="ECO:0007669"/>
    <property type="project" value="TreeGrafter"/>
</dbReference>